<evidence type="ECO:0008006" key="2">
    <source>
        <dbReference type="Google" id="ProtNLM"/>
    </source>
</evidence>
<dbReference type="EMBL" id="VSSQ01000032">
    <property type="protein sequence ID" value="MPL66432.1"/>
    <property type="molecule type" value="Genomic_DNA"/>
</dbReference>
<organism evidence="1">
    <name type="scientific">bioreactor metagenome</name>
    <dbReference type="NCBI Taxonomy" id="1076179"/>
    <lineage>
        <taxon>unclassified sequences</taxon>
        <taxon>metagenomes</taxon>
        <taxon>ecological metagenomes</taxon>
    </lineage>
</organism>
<gene>
    <name evidence="1" type="ORF">SDC9_12107</name>
</gene>
<accession>A0A644TJG3</accession>
<dbReference type="PANTHER" id="PTHR30024">
    <property type="entry name" value="ALIPHATIC SULFONATES-BINDING PROTEIN-RELATED"/>
    <property type="match status" value="1"/>
</dbReference>
<dbReference type="AlphaFoldDB" id="A0A644TJG3"/>
<dbReference type="SUPFAM" id="SSF53850">
    <property type="entry name" value="Periplasmic binding protein-like II"/>
    <property type="match status" value="1"/>
</dbReference>
<reference evidence="1" key="1">
    <citation type="submission" date="2019-08" db="EMBL/GenBank/DDBJ databases">
        <authorList>
            <person name="Kucharzyk K."/>
            <person name="Murdoch R.W."/>
            <person name="Higgins S."/>
            <person name="Loffler F."/>
        </authorList>
    </citation>
    <scope>NUCLEOTIDE SEQUENCE</scope>
</reference>
<dbReference type="PANTHER" id="PTHR30024:SF46">
    <property type="entry name" value="ABC TRANSPORTER, SUBSTRATE-BINDING LIPOPROTEIN"/>
    <property type="match status" value="1"/>
</dbReference>
<proteinExistence type="predicted"/>
<sequence>MKRNPRILLFLLLSMFLCLTALNAQTVETYTLSILKGPSGMAAAWMVKNPPSTAQARVQFVLAGGADIVTAKLVSGEIHGAVLPLNVAVKLYNSGIPLRALAVVGNGMVKFLSSDPGMNSLESVRGREIFVAGQKATPDYLFRYLTGKAGLRAGTDYIPRYNLAYPEMAAQLAAGRIEAAVMPEPFATQAMRLNPKLRQVVDLDELWRQASGLDSYPMSLFVMTETILSSKTGIVEAIDKAYGESIEKTVREPSESGKLIESLDLGMKAAVAEAAIPRSAYVYRRASELKHNIEAMLSLFLDFDPASVGGKLPDGKFYY</sequence>
<dbReference type="Pfam" id="PF13379">
    <property type="entry name" value="NMT1_2"/>
    <property type="match status" value="1"/>
</dbReference>
<dbReference type="PIRSF" id="PIRSF027386">
    <property type="entry name" value="UCP027386_ABC_sbc_TM0202"/>
    <property type="match status" value="1"/>
</dbReference>
<dbReference type="InterPro" id="IPR027024">
    <property type="entry name" value="UCP027386_ABC_sbc_TM0202"/>
</dbReference>
<dbReference type="Gene3D" id="3.40.190.10">
    <property type="entry name" value="Periplasmic binding protein-like II"/>
    <property type="match status" value="2"/>
</dbReference>
<comment type="caution">
    <text evidence="1">The sequence shown here is derived from an EMBL/GenBank/DDBJ whole genome shotgun (WGS) entry which is preliminary data.</text>
</comment>
<name>A0A644TJG3_9ZZZZ</name>
<protein>
    <recommendedName>
        <fullName evidence="2">SsuA/THI5-like domain-containing protein</fullName>
    </recommendedName>
</protein>
<evidence type="ECO:0000313" key="1">
    <source>
        <dbReference type="EMBL" id="MPL66432.1"/>
    </source>
</evidence>